<evidence type="ECO:0000313" key="4">
    <source>
        <dbReference type="Proteomes" id="UP000275777"/>
    </source>
</evidence>
<dbReference type="EC" id="6.3.2.4" evidence="3"/>
<feature type="region of interest" description="Disordered" evidence="1">
    <location>
        <begin position="43"/>
        <end position="62"/>
    </location>
</feature>
<dbReference type="Pfam" id="PF07478">
    <property type="entry name" value="Dala_Dala_lig_C"/>
    <property type="match status" value="1"/>
</dbReference>
<evidence type="ECO:0000256" key="1">
    <source>
        <dbReference type="SAM" id="MobiDB-lite"/>
    </source>
</evidence>
<dbReference type="InterPro" id="IPR011095">
    <property type="entry name" value="Dala_Dala_lig_C"/>
</dbReference>
<dbReference type="PROSITE" id="PS51257">
    <property type="entry name" value="PROKAR_LIPOPROTEIN"/>
    <property type="match status" value="1"/>
</dbReference>
<evidence type="ECO:0000259" key="2">
    <source>
        <dbReference type="Pfam" id="PF07478"/>
    </source>
</evidence>
<accession>A0A3S4IGU2</accession>
<dbReference type="AlphaFoldDB" id="A0A3S4IGU2"/>
<dbReference type="GO" id="GO:0008716">
    <property type="term" value="F:D-alanine-D-alanine ligase activity"/>
    <property type="evidence" value="ECO:0007669"/>
    <property type="project" value="UniProtKB-EC"/>
</dbReference>
<protein>
    <submittedName>
        <fullName evidence="3">D-alanine--D-alanine ligase A</fullName>
        <ecNumber evidence="3">6.3.2.4</ecNumber>
    </submittedName>
</protein>
<proteinExistence type="predicted"/>
<keyword evidence="3" id="KW-0436">Ligase</keyword>
<reference evidence="3 4" key="1">
    <citation type="submission" date="2018-12" db="EMBL/GenBank/DDBJ databases">
        <authorList>
            <consortium name="Pathogen Informatics"/>
        </authorList>
    </citation>
    <scope>NUCLEOTIDE SEQUENCE [LARGE SCALE GENOMIC DNA]</scope>
    <source>
        <strain evidence="3 4">NCTC9695</strain>
    </source>
</reference>
<dbReference type="Proteomes" id="UP000275777">
    <property type="component" value="Chromosome"/>
</dbReference>
<dbReference type="Gene3D" id="3.30.470.20">
    <property type="entry name" value="ATP-grasp fold, B domain"/>
    <property type="match status" value="1"/>
</dbReference>
<evidence type="ECO:0000313" key="3">
    <source>
        <dbReference type="EMBL" id="VEB43138.1"/>
    </source>
</evidence>
<feature type="domain" description="D-alanine--D-alanine ligase C-terminal" evidence="2">
    <location>
        <begin position="3"/>
        <end position="46"/>
    </location>
</feature>
<name>A0A3S4IGU2_CHRVL</name>
<dbReference type="EMBL" id="LR134182">
    <property type="protein sequence ID" value="VEB43138.1"/>
    <property type="molecule type" value="Genomic_DNA"/>
</dbReference>
<organism evidence="3 4">
    <name type="scientific">Chromobacterium violaceum</name>
    <dbReference type="NCBI Taxonomy" id="536"/>
    <lineage>
        <taxon>Bacteria</taxon>
        <taxon>Pseudomonadati</taxon>
        <taxon>Pseudomonadota</taxon>
        <taxon>Betaproteobacteria</taxon>
        <taxon>Neisseriales</taxon>
        <taxon>Chromobacteriaceae</taxon>
        <taxon>Chromobacterium</taxon>
    </lineage>
</organism>
<gene>
    <name evidence="3" type="primary">ddlA_1</name>
    <name evidence="3" type="ORF">NCTC9695_03592</name>
</gene>
<sequence length="62" mass="6754">MIGREIECAVLATSAAASGCGEIVLSDEFYAYDTKYLNEDGAASRCRPTSRTSLPAHPRHRH</sequence>